<dbReference type="PANTHER" id="PTHR42849">
    <property type="entry name" value="N-ACETYLNEURAMINATE LYASE"/>
    <property type="match status" value="1"/>
</dbReference>
<comment type="similarity">
    <text evidence="2">Belongs to the DapA family.</text>
</comment>
<reference evidence="5 6" key="1">
    <citation type="journal article" date="2014" name="Int. J. Syst. Evol. Microbiol.">
        <title>Complete genome sequence of Corynebacterium casei LMG S-19264T (=DSM 44701T), isolated from a smear-ripened cheese.</title>
        <authorList>
            <consortium name="US DOE Joint Genome Institute (JGI-PGF)"/>
            <person name="Walter F."/>
            <person name="Albersmeier A."/>
            <person name="Kalinowski J."/>
            <person name="Ruckert C."/>
        </authorList>
    </citation>
    <scope>NUCLEOTIDE SEQUENCE [LARGE SCALE GENOMIC DNA]</scope>
    <source>
        <strain evidence="5 6">CGMCC 1.12976</strain>
    </source>
</reference>
<dbReference type="PANTHER" id="PTHR42849:SF1">
    <property type="entry name" value="N-ACETYLNEURAMINATE LYASE"/>
    <property type="match status" value="1"/>
</dbReference>
<proteinExistence type="inferred from homology"/>
<keyword evidence="1 2" id="KW-0456">Lyase</keyword>
<evidence type="ECO:0000256" key="2">
    <source>
        <dbReference type="PIRNR" id="PIRNR001365"/>
    </source>
</evidence>
<dbReference type="GO" id="GO:0005829">
    <property type="term" value="C:cytosol"/>
    <property type="evidence" value="ECO:0007669"/>
    <property type="project" value="TreeGrafter"/>
</dbReference>
<evidence type="ECO:0000256" key="1">
    <source>
        <dbReference type="ARBA" id="ARBA00023239"/>
    </source>
</evidence>
<sequence length="300" mass="32121">MSSTIWPDGLLTALVTPLRNDQLDLDALAELIERQISGGVDGLVVGGGTGEFGSLTLIERRALAEGAVAAAAGRVPVIVQTGSLATRDTIGLTEHAQSIGAHGALVASPFGEPINWSERYGFYDSVNASVDLPIMLYNTPPAGVLTFSQIEQLAALSNVSAIKDTSGDPGLLGDLVTNDQHGLQVYVGMDTLVFDAITSRASGVIFGVPNFIPDILASLVGRLKRRDLTDDTFELWRELRTFLRFMEVSPNYMSLCKAGCAIEGIDVGDVRAPYLMPSQPERAELARRLATLRTAYELLD</sequence>
<organism evidence="5 6">
    <name type="scientific">Subtercola lobariae</name>
    <dbReference type="NCBI Taxonomy" id="1588641"/>
    <lineage>
        <taxon>Bacteria</taxon>
        <taxon>Bacillati</taxon>
        <taxon>Actinomycetota</taxon>
        <taxon>Actinomycetes</taxon>
        <taxon>Micrococcales</taxon>
        <taxon>Microbacteriaceae</taxon>
        <taxon>Subtercola</taxon>
    </lineage>
</organism>
<evidence type="ECO:0000256" key="3">
    <source>
        <dbReference type="PIRSR" id="PIRSR001365-1"/>
    </source>
</evidence>
<evidence type="ECO:0000313" key="6">
    <source>
        <dbReference type="Proteomes" id="UP000598775"/>
    </source>
</evidence>
<dbReference type="Gene3D" id="3.20.20.70">
    <property type="entry name" value="Aldolase class I"/>
    <property type="match status" value="1"/>
</dbReference>
<evidence type="ECO:0008006" key="7">
    <source>
        <dbReference type="Google" id="ProtNLM"/>
    </source>
</evidence>
<dbReference type="SUPFAM" id="SSF51569">
    <property type="entry name" value="Aldolase"/>
    <property type="match status" value="1"/>
</dbReference>
<dbReference type="InterPro" id="IPR002220">
    <property type="entry name" value="DapA-like"/>
</dbReference>
<protein>
    <recommendedName>
        <fullName evidence="7">Dihydrodipicolinate synthase family protein</fullName>
    </recommendedName>
</protein>
<dbReference type="Proteomes" id="UP000598775">
    <property type="component" value="Unassembled WGS sequence"/>
</dbReference>
<dbReference type="SMART" id="SM01130">
    <property type="entry name" value="DHDPS"/>
    <property type="match status" value="1"/>
</dbReference>
<feature type="binding site" evidence="4">
    <location>
        <position position="205"/>
    </location>
    <ligand>
        <name>pyruvate</name>
        <dbReference type="ChEBI" id="CHEBI:15361"/>
    </ligand>
</feature>
<feature type="active site" description="Schiff-base intermediate with substrate" evidence="3">
    <location>
        <position position="163"/>
    </location>
</feature>
<dbReference type="PIRSF" id="PIRSF001365">
    <property type="entry name" value="DHDPS"/>
    <property type="match status" value="1"/>
</dbReference>
<gene>
    <name evidence="5" type="ORF">GCM10011399_28870</name>
</gene>
<feature type="binding site" evidence="4">
    <location>
        <position position="49"/>
    </location>
    <ligand>
        <name>pyruvate</name>
        <dbReference type="ChEBI" id="CHEBI:15361"/>
    </ligand>
</feature>
<dbReference type="RefSeq" id="WP_188679366.1">
    <property type="nucleotide sequence ID" value="NZ_BMGP01000005.1"/>
</dbReference>
<dbReference type="GO" id="GO:0008747">
    <property type="term" value="F:N-acetylneuraminate lyase activity"/>
    <property type="evidence" value="ECO:0007669"/>
    <property type="project" value="TreeGrafter"/>
</dbReference>
<dbReference type="GO" id="GO:0019262">
    <property type="term" value="P:N-acetylneuraminate catabolic process"/>
    <property type="evidence" value="ECO:0007669"/>
    <property type="project" value="TreeGrafter"/>
</dbReference>
<dbReference type="CDD" id="cd00408">
    <property type="entry name" value="DHDPS-like"/>
    <property type="match status" value="1"/>
</dbReference>
<comment type="caution">
    <text evidence="5">The sequence shown here is derived from an EMBL/GenBank/DDBJ whole genome shotgun (WGS) entry which is preliminary data.</text>
</comment>
<evidence type="ECO:0000256" key="4">
    <source>
        <dbReference type="PIRSR" id="PIRSR001365-2"/>
    </source>
</evidence>
<dbReference type="AlphaFoldDB" id="A0A917BBC8"/>
<accession>A0A917BBC8</accession>
<evidence type="ECO:0000313" key="5">
    <source>
        <dbReference type="EMBL" id="GGF33929.1"/>
    </source>
</evidence>
<dbReference type="Pfam" id="PF00701">
    <property type="entry name" value="DHDPS"/>
    <property type="match status" value="1"/>
</dbReference>
<dbReference type="InterPro" id="IPR013785">
    <property type="entry name" value="Aldolase_TIM"/>
</dbReference>
<feature type="active site" description="Proton donor/acceptor" evidence="3">
    <location>
        <position position="137"/>
    </location>
</feature>
<keyword evidence="6" id="KW-1185">Reference proteome</keyword>
<dbReference type="EMBL" id="BMGP01000005">
    <property type="protein sequence ID" value="GGF33929.1"/>
    <property type="molecule type" value="Genomic_DNA"/>
</dbReference>
<dbReference type="PRINTS" id="PR00146">
    <property type="entry name" value="DHPICSNTHASE"/>
</dbReference>
<name>A0A917BBC8_9MICO</name>